<dbReference type="STRING" id="157652.A0A371G2B9"/>
<keyword evidence="4" id="KW-1185">Reference proteome</keyword>
<organism evidence="3 4">
    <name type="scientific">Mucuna pruriens</name>
    <name type="common">Velvet bean</name>
    <name type="synonym">Dolichos pruriens</name>
    <dbReference type="NCBI Taxonomy" id="157652"/>
    <lineage>
        <taxon>Eukaryota</taxon>
        <taxon>Viridiplantae</taxon>
        <taxon>Streptophyta</taxon>
        <taxon>Embryophyta</taxon>
        <taxon>Tracheophyta</taxon>
        <taxon>Spermatophyta</taxon>
        <taxon>Magnoliopsida</taxon>
        <taxon>eudicotyledons</taxon>
        <taxon>Gunneridae</taxon>
        <taxon>Pentapetalae</taxon>
        <taxon>rosids</taxon>
        <taxon>fabids</taxon>
        <taxon>Fabales</taxon>
        <taxon>Fabaceae</taxon>
        <taxon>Papilionoideae</taxon>
        <taxon>50 kb inversion clade</taxon>
        <taxon>NPAAA clade</taxon>
        <taxon>indigoferoid/millettioid clade</taxon>
        <taxon>Phaseoleae</taxon>
        <taxon>Mucuna</taxon>
    </lineage>
</organism>
<dbReference type="PANTHER" id="PTHR33264">
    <property type="entry name" value="EXPRESSED PROTEIN"/>
    <property type="match status" value="1"/>
</dbReference>
<dbReference type="Proteomes" id="UP000257109">
    <property type="component" value="Unassembled WGS sequence"/>
</dbReference>
<keyword evidence="2" id="KW-1133">Transmembrane helix</keyword>
<sequence length="176" mass="19705">MSKRIVLSTATTRRQPLLQCEGYRREAGTTRLGEAVGGTAAVCCCFSFGLANMLYLAMYKVPLSLCQLALRKKRRRQLQGLKDGLVAPRRTCSCGCCDDIIGGGGRVYPLCCDDEDAAVLRSRSSVEKDKEVVALEKEMWDRFYGSGFWRSPSQRDDKSFPSQQRITYSAPRNIQE</sequence>
<protein>
    <submittedName>
        <fullName evidence="3">Uncharacterized protein</fullName>
    </submittedName>
</protein>
<dbReference type="AlphaFoldDB" id="A0A371G2B9"/>
<name>A0A371G2B9_MUCPR</name>
<proteinExistence type="predicted"/>
<keyword evidence="2" id="KW-0812">Transmembrane</keyword>
<evidence type="ECO:0000256" key="2">
    <source>
        <dbReference type="SAM" id="Phobius"/>
    </source>
</evidence>
<feature type="non-terminal residue" evidence="3">
    <location>
        <position position="1"/>
    </location>
</feature>
<feature type="transmembrane region" description="Helical" evidence="2">
    <location>
        <begin position="36"/>
        <end position="57"/>
    </location>
</feature>
<comment type="caution">
    <text evidence="3">The sequence shown here is derived from an EMBL/GenBank/DDBJ whole genome shotgun (WGS) entry which is preliminary data.</text>
</comment>
<evidence type="ECO:0000313" key="3">
    <source>
        <dbReference type="EMBL" id="RDX84687.1"/>
    </source>
</evidence>
<reference evidence="3" key="1">
    <citation type="submission" date="2018-05" db="EMBL/GenBank/DDBJ databases">
        <title>Draft genome of Mucuna pruriens seed.</title>
        <authorList>
            <person name="Nnadi N.E."/>
            <person name="Vos R."/>
            <person name="Hasami M.H."/>
            <person name="Devisetty U.K."/>
            <person name="Aguiy J.C."/>
        </authorList>
    </citation>
    <scope>NUCLEOTIDE SEQUENCE [LARGE SCALE GENOMIC DNA]</scope>
    <source>
        <strain evidence="3">JCA_2017</strain>
    </source>
</reference>
<accession>A0A371G2B9</accession>
<gene>
    <name evidence="3" type="ORF">CR513_34223</name>
</gene>
<feature type="compositionally biased region" description="Polar residues" evidence="1">
    <location>
        <begin position="160"/>
        <end position="176"/>
    </location>
</feature>
<keyword evidence="2" id="KW-0472">Membrane</keyword>
<dbReference type="OrthoDB" id="695262at2759"/>
<feature type="region of interest" description="Disordered" evidence="1">
    <location>
        <begin position="150"/>
        <end position="176"/>
    </location>
</feature>
<evidence type="ECO:0000313" key="4">
    <source>
        <dbReference type="Proteomes" id="UP000257109"/>
    </source>
</evidence>
<dbReference type="PANTHER" id="PTHR33264:SF8">
    <property type="entry name" value="EXPRESSED PROTEIN"/>
    <property type="match status" value="1"/>
</dbReference>
<evidence type="ECO:0000256" key="1">
    <source>
        <dbReference type="SAM" id="MobiDB-lite"/>
    </source>
</evidence>
<dbReference type="EMBL" id="QJKJ01006975">
    <property type="protein sequence ID" value="RDX84687.1"/>
    <property type="molecule type" value="Genomic_DNA"/>
</dbReference>